<feature type="zinc finger region" description="C3H1-type" evidence="5">
    <location>
        <begin position="102"/>
        <end position="130"/>
    </location>
</feature>
<feature type="zinc finger region" description="C3H1-type" evidence="5">
    <location>
        <begin position="298"/>
        <end position="326"/>
    </location>
</feature>
<keyword evidence="4" id="KW-0238">DNA-binding</keyword>
<dbReference type="GO" id="GO:0003729">
    <property type="term" value="F:mRNA binding"/>
    <property type="evidence" value="ECO:0000318"/>
    <property type="project" value="GO_Central"/>
</dbReference>
<dbReference type="SUPFAM" id="SSF90229">
    <property type="entry name" value="CCCH zinc finger"/>
    <property type="match status" value="5"/>
</dbReference>
<reference evidence="8 10" key="1">
    <citation type="journal article" date="2017" name="Nature">
        <title>The sunflower genome provides insights into oil metabolism, flowering and Asterid evolution.</title>
        <authorList>
            <person name="Badouin H."/>
            <person name="Gouzy J."/>
            <person name="Grassa C.J."/>
            <person name="Murat F."/>
            <person name="Staton S.E."/>
            <person name="Cottret L."/>
            <person name="Lelandais-Briere C."/>
            <person name="Owens G.L."/>
            <person name="Carrere S."/>
            <person name="Mayjonade B."/>
            <person name="Legrand L."/>
            <person name="Gill N."/>
            <person name="Kane N.C."/>
            <person name="Bowers J.E."/>
            <person name="Hubner S."/>
            <person name="Bellec A."/>
            <person name="Berard A."/>
            <person name="Berges H."/>
            <person name="Blanchet N."/>
            <person name="Boniface M.C."/>
            <person name="Brunel D."/>
            <person name="Catrice O."/>
            <person name="Chaidir N."/>
            <person name="Claudel C."/>
            <person name="Donnadieu C."/>
            <person name="Faraut T."/>
            <person name="Fievet G."/>
            <person name="Helmstetter N."/>
            <person name="King M."/>
            <person name="Knapp S.J."/>
            <person name="Lai Z."/>
            <person name="Le Paslier M.C."/>
            <person name="Lippi Y."/>
            <person name="Lorenzon L."/>
            <person name="Mandel J.R."/>
            <person name="Marage G."/>
            <person name="Marchand G."/>
            <person name="Marquand E."/>
            <person name="Bret-Mestries E."/>
            <person name="Morien E."/>
            <person name="Nambeesan S."/>
            <person name="Nguyen T."/>
            <person name="Pegot-Espagnet P."/>
            <person name="Pouilly N."/>
            <person name="Raftis F."/>
            <person name="Sallet E."/>
            <person name="Schiex T."/>
            <person name="Thomas J."/>
            <person name="Vandecasteele C."/>
            <person name="Vares D."/>
            <person name="Vear F."/>
            <person name="Vautrin S."/>
            <person name="Crespi M."/>
            <person name="Mangin B."/>
            <person name="Burke J.M."/>
            <person name="Salse J."/>
            <person name="Munos S."/>
            <person name="Vincourt P."/>
            <person name="Rieseberg L.H."/>
            <person name="Langlade N.B."/>
        </authorList>
    </citation>
    <scope>NUCLEOTIDE SEQUENCE [LARGE SCALE GENOMIC DNA]</scope>
    <source>
        <strain evidence="10">cv. SF193</strain>
        <tissue evidence="8">Leaves</tissue>
    </source>
</reference>
<protein>
    <submittedName>
        <fullName evidence="9">Putative zinc finger C-x8-C-x5-C-x3-H type family protein</fullName>
    </submittedName>
    <submittedName>
        <fullName evidence="8">Transcription factor C3H family</fullName>
    </submittedName>
</protein>
<feature type="region of interest" description="Disordered" evidence="6">
    <location>
        <begin position="394"/>
        <end position="438"/>
    </location>
</feature>
<evidence type="ECO:0000313" key="9">
    <source>
        <dbReference type="EMBL" id="OTG35888.1"/>
    </source>
</evidence>
<dbReference type="InterPro" id="IPR050974">
    <property type="entry name" value="Plant_ZF_CCCH"/>
</dbReference>
<dbReference type="SMART" id="SM00356">
    <property type="entry name" value="ZnF_C3H1"/>
    <property type="match status" value="5"/>
</dbReference>
<dbReference type="InParanoid" id="A0A251VJU3"/>
<dbReference type="EMBL" id="MNCJ02000316">
    <property type="protein sequence ID" value="KAF5820403.1"/>
    <property type="molecule type" value="Genomic_DNA"/>
</dbReference>
<keyword evidence="3 5" id="KW-0862">Zinc</keyword>
<feature type="zinc finger region" description="C3H1-type" evidence="5">
    <location>
        <begin position="344"/>
        <end position="372"/>
    </location>
</feature>
<proteinExistence type="predicted"/>
<dbReference type="AlphaFoldDB" id="A0A251VJU3"/>
<gene>
    <name evidence="9" type="ORF">HannXRQ_Chr01g0001611</name>
    <name evidence="8" type="ORF">HanXRQr2_Chr01g0001871</name>
</gene>
<keyword evidence="1 5" id="KW-0479">Metal-binding</keyword>
<accession>A0A251VJU3</accession>
<feature type="domain" description="C3H1-type" evidence="7">
    <location>
        <begin position="344"/>
        <end position="372"/>
    </location>
</feature>
<reference evidence="8" key="3">
    <citation type="submission" date="2020-06" db="EMBL/GenBank/DDBJ databases">
        <title>Helianthus annuus Genome sequencing and assembly Release 2.</title>
        <authorList>
            <person name="Gouzy J."/>
            <person name="Langlade N."/>
            <person name="Munos S."/>
        </authorList>
    </citation>
    <scope>NUCLEOTIDE SEQUENCE</scope>
    <source>
        <tissue evidence="8">Leaves</tissue>
    </source>
</reference>
<evidence type="ECO:0000256" key="1">
    <source>
        <dbReference type="ARBA" id="ARBA00022723"/>
    </source>
</evidence>
<dbReference type="Gene3D" id="2.30.30.1190">
    <property type="match status" value="1"/>
</dbReference>
<organism evidence="9 10">
    <name type="scientific">Helianthus annuus</name>
    <name type="common">Common sunflower</name>
    <dbReference type="NCBI Taxonomy" id="4232"/>
    <lineage>
        <taxon>Eukaryota</taxon>
        <taxon>Viridiplantae</taxon>
        <taxon>Streptophyta</taxon>
        <taxon>Embryophyta</taxon>
        <taxon>Tracheophyta</taxon>
        <taxon>Spermatophyta</taxon>
        <taxon>Magnoliopsida</taxon>
        <taxon>eudicotyledons</taxon>
        <taxon>Gunneridae</taxon>
        <taxon>Pentapetalae</taxon>
        <taxon>asterids</taxon>
        <taxon>campanulids</taxon>
        <taxon>Asterales</taxon>
        <taxon>Asteraceae</taxon>
        <taxon>Asteroideae</taxon>
        <taxon>Heliantheae alliance</taxon>
        <taxon>Heliantheae</taxon>
        <taxon>Helianthus</taxon>
    </lineage>
</organism>
<dbReference type="InterPro" id="IPR000571">
    <property type="entry name" value="Znf_CCCH"/>
</dbReference>
<dbReference type="PROSITE" id="PS50103">
    <property type="entry name" value="ZF_C3H1"/>
    <property type="match status" value="5"/>
</dbReference>
<dbReference type="Pfam" id="PF00642">
    <property type="entry name" value="zf-CCCH"/>
    <property type="match status" value="5"/>
</dbReference>
<dbReference type="EMBL" id="CM007890">
    <property type="protein sequence ID" value="OTG35888.1"/>
    <property type="molecule type" value="Genomic_DNA"/>
</dbReference>
<dbReference type="PANTHER" id="PTHR12506">
    <property type="entry name" value="PROTEIN PHOSPHATASE RELATED"/>
    <property type="match status" value="1"/>
</dbReference>
<feature type="region of interest" description="Disordered" evidence="6">
    <location>
        <begin position="180"/>
        <end position="203"/>
    </location>
</feature>
<evidence type="ECO:0000256" key="2">
    <source>
        <dbReference type="ARBA" id="ARBA00022771"/>
    </source>
</evidence>
<dbReference type="Proteomes" id="UP000215914">
    <property type="component" value="Chromosome 1"/>
</dbReference>
<evidence type="ECO:0000313" key="10">
    <source>
        <dbReference type="Proteomes" id="UP000215914"/>
    </source>
</evidence>
<dbReference type="GO" id="GO:0003677">
    <property type="term" value="F:DNA binding"/>
    <property type="evidence" value="ECO:0007669"/>
    <property type="project" value="UniProtKB-KW"/>
</dbReference>
<evidence type="ECO:0000256" key="4">
    <source>
        <dbReference type="ARBA" id="ARBA00023125"/>
    </source>
</evidence>
<evidence type="ECO:0000313" key="8">
    <source>
        <dbReference type="EMBL" id="KAF5820403.1"/>
    </source>
</evidence>
<feature type="region of interest" description="Disordered" evidence="6">
    <location>
        <begin position="1"/>
        <end position="29"/>
    </location>
</feature>
<dbReference type="OMA" id="PPSANCN"/>
<feature type="domain" description="C3H1-type" evidence="7">
    <location>
        <begin position="298"/>
        <end position="326"/>
    </location>
</feature>
<feature type="zinc finger region" description="C3H1-type" evidence="5">
    <location>
        <begin position="148"/>
        <end position="176"/>
    </location>
</feature>
<dbReference type="Gramene" id="mRNA:HanXRQr2_Chr01g0001871">
    <property type="protein sequence ID" value="mRNA:HanXRQr2_Chr01g0001871"/>
    <property type="gene ID" value="HanXRQr2_Chr01g0001871"/>
</dbReference>
<evidence type="ECO:0000256" key="5">
    <source>
        <dbReference type="PROSITE-ProRule" id="PRU00723"/>
    </source>
</evidence>
<evidence type="ECO:0000256" key="3">
    <source>
        <dbReference type="ARBA" id="ARBA00022833"/>
    </source>
</evidence>
<feature type="zinc finger region" description="C3H1-type" evidence="5">
    <location>
        <begin position="54"/>
        <end position="82"/>
    </location>
</feature>
<feature type="domain" description="C3H1-type" evidence="7">
    <location>
        <begin position="54"/>
        <end position="82"/>
    </location>
</feature>
<dbReference type="PANTHER" id="PTHR12506:SF43">
    <property type="entry name" value="ZINC FINGER CCCH DOMAIN-CONTAINING PROTEIN 32"/>
    <property type="match status" value="1"/>
</dbReference>
<dbReference type="STRING" id="4232.A0A251VJU3"/>
<dbReference type="InterPro" id="IPR036855">
    <property type="entry name" value="Znf_CCCH_sf"/>
</dbReference>
<name>A0A251VJU3_HELAN</name>
<dbReference type="GO" id="GO:0008270">
    <property type="term" value="F:zinc ion binding"/>
    <property type="evidence" value="ECO:0007669"/>
    <property type="project" value="UniProtKB-KW"/>
</dbReference>
<evidence type="ECO:0000259" key="7">
    <source>
        <dbReference type="PROSITE" id="PS50103"/>
    </source>
</evidence>
<feature type="domain" description="C3H1-type" evidence="7">
    <location>
        <begin position="148"/>
        <end position="176"/>
    </location>
</feature>
<sequence>MEMYGRSTGRVGSQGPEHVQQPEWIQPGQDTGLEESMRRLGLWGVRGGEFYPERPGMADCAYYMRTGTCGYGSKCRYNHPPDRSSSAGGAARNAGVGAYPERPGEPPCQYYLRTGTCKFGASCKFHHPRHAGGSLSNVPLNIYGYPLRPEEKECSYYLKTGQCKFGIACKFHHPQPTGESMPPAASARPFYSTVQSPSPEQYAAGPSAAGYRVARPPLVPGSYPPGAYGPILLSPGMVPLPNWSPYSGRVSPVLSPGAQTSVYGVNTSGPPFAAQYRPLTPSPGPISSGQTEKVFPERPGQPECQYYMKTGDCKFGASCKFHHPPDWAISKDNCVLSPLGFPLRPGVEPCSFYMQNGHCKFGRTCKFDHPLPGPVSYGPSDIPIAPYMTMASSTSFSERSQMDPHSSSSVGLMFPQGQTSSSGEVQLSGQSQSSPQTR</sequence>
<feature type="domain" description="C3H1-type" evidence="7">
    <location>
        <begin position="102"/>
        <end position="130"/>
    </location>
</feature>
<dbReference type="Gene3D" id="4.10.1000.10">
    <property type="entry name" value="Zinc finger, CCCH-type"/>
    <property type="match status" value="2"/>
</dbReference>
<evidence type="ECO:0000256" key="6">
    <source>
        <dbReference type="SAM" id="MobiDB-lite"/>
    </source>
</evidence>
<keyword evidence="2 5" id="KW-0863">Zinc-finger</keyword>
<keyword evidence="10" id="KW-1185">Reference proteome</keyword>
<dbReference type="FunCoup" id="A0A251VJU3">
    <property type="interactions" value="1710"/>
</dbReference>
<reference evidence="9" key="2">
    <citation type="submission" date="2017-02" db="EMBL/GenBank/DDBJ databases">
        <title>Sunflower complete genome.</title>
        <authorList>
            <person name="Langlade N."/>
            <person name="Munos S."/>
        </authorList>
    </citation>
    <scope>NUCLEOTIDE SEQUENCE [LARGE SCALE GENOMIC DNA]</scope>
    <source>
        <tissue evidence="9">Leaves</tissue>
    </source>
</reference>
<dbReference type="OrthoDB" id="411372at2759"/>